<gene>
    <name evidence="2" type="ORF">C7476_110150</name>
</gene>
<accession>A0A368YQQ5</accession>
<reference evidence="2 3" key="1">
    <citation type="submission" date="2018-07" db="EMBL/GenBank/DDBJ databases">
        <title>Genomic Encyclopedia of Type Strains, Phase III (KMG-III): the genomes of soil and plant-associated and newly described type strains.</title>
        <authorList>
            <person name="Whitman W."/>
        </authorList>
    </citation>
    <scope>NUCLEOTIDE SEQUENCE [LARGE SCALE GENOMIC DNA]</scope>
    <source>
        <strain evidence="2 3">31-25a</strain>
    </source>
</reference>
<evidence type="ECO:0000313" key="3">
    <source>
        <dbReference type="Proteomes" id="UP000253324"/>
    </source>
</evidence>
<feature type="compositionally biased region" description="Basic and acidic residues" evidence="1">
    <location>
        <begin position="8"/>
        <end position="20"/>
    </location>
</feature>
<dbReference type="EMBL" id="QPJM01000010">
    <property type="protein sequence ID" value="RCW81596.1"/>
    <property type="molecule type" value="Genomic_DNA"/>
</dbReference>
<protein>
    <submittedName>
        <fullName evidence="2">Uncharacterized protein</fullName>
    </submittedName>
</protein>
<proteinExistence type="predicted"/>
<organism evidence="2 3">
    <name type="scientific">Phyllobacterium bourgognense</name>
    <dbReference type="NCBI Taxonomy" id="314236"/>
    <lineage>
        <taxon>Bacteria</taxon>
        <taxon>Pseudomonadati</taxon>
        <taxon>Pseudomonadota</taxon>
        <taxon>Alphaproteobacteria</taxon>
        <taxon>Hyphomicrobiales</taxon>
        <taxon>Phyllobacteriaceae</taxon>
        <taxon>Phyllobacterium</taxon>
    </lineage>
</organism>
<evidence type="ECO:0000256" key="1">
    <source>
        <dbReference type="SAM" id="MobiDB-lite"/>
    </source>
</evidence>
<dbReference type="RefSeq" id="WP_114431237.1">
    <property type="nucleotide sequence ID" value="NZ_QPJM01000010.1"/>
</dbReference>
<dbReference type="AlphaFoldDB" id="A0A368YQQ5"/>
<feature type="region of interest" description="Disordered" evidence="1">
    <location>
        <begin position="1"/>
        <end position="81"/>
    </location>
</feature>
<name>A0A368YQQ5_9HYPH</name>
<dbReference type="OrthoDB" id="7950817at2"/>
<keyword evidence="3" id="KW-1185">Reference proteome</keyword>
<evidence type="ECO:0000313" key="2">
    <source>
        <dbReference type="EMBL" id="RCW81596.1"/>
    </source>
</evidence>
<dbReference type="Proteomes" id="UP000253324">
    <property type="component" value="Unassembled WGS sequence"/>
</dbReference>
<comment type="caution">
    <text evidence="2">The sequence shown here is derived from an EMBL/GenBank/DDBJ whole genome shotgun (WGS) entry which is preliminary data.</text>
</comment>
<feature type="compositionally biased region" description="Basic and acidic residues" evidence="1">
    <location>
        <begin position="28"/>
        <end position="50"/>
    </location>
</feature>
<sequence>MVGRKTHDRQIDIIEGRLSPDEEVDPGAAERDLKQSKKLREAYRQGDKFRAPPADAADSGKRPEIRGLNQESGHNKPRADD</sequence>